<evidence type="ECO:0000313" key="2">
    <source>
        <dbReference type="Proteomes" id="UP001161580"/>
    </source>
</evidence>
<accession>A0AAE3QBC9</accession>
<reference evidence="1" key="1">
    <citation type="submission" date="2022-03" db="EMBL/GenBank/DDBJ databases">
        <title>Fererhizobium litorale gen. nov., sp. nov., isolated from sandy sediments of the Sea of Japan seashore.</title>
        <authorList>
            <person name="Romanenko L."/>
            <person name="Kurilenko V."/>
            <person name="Otstavnykh N."/>
            <person name="Svetashev V."/>
            <person name="Tekutyeva L."/>
            <person name="Isaeva M."/>
            <person name="Mikhailov V."/>
        </authorList>
    </citation>
    <scope>NUCLEOTIDE SEQUENCE</scope>
    <source>
        <strain evidence="1">KMM 9576</strain>
    </source>
</reference>
<proteinExistence type="predicted"/>
<sequence length="90" mass="9884">MNSDRPEGIMMIGLHKLAAQNGDGLIPELFALLTECEQLARERPNVVDFPVWSARLPGEAPEHELGTDDGDRVVAFRAAAGETSDKRRKV</sequence>
<dbReference type="Proteomes" id="UP001161580">
    <property type="component" value="Unassembled WGS sequence"/>
</dbReference>
<organism evidence="1 2">
    <name type="scientific">Ferirhizobium litorale</name>
    <dbReference type="NCBI Taxonomy" id="2927786"/>
    <lineage>
        <taxon>Bacteria</taxon>
        <taxon>Pseudomonadati</taxon>
        <taxon>Pseudomonadota</taxon>
        <taxon>Alphaproteobacteria</taxon>
        <taxon>Hyphomicrobiales</taxon>
        <taxon>Rhizobiaceae</taxon>
        <taxon>Ferirhizobium</taxon>
    </lineage>
</organism>
<keyword evidence="2" id="KW-1185">Reference proteome</keyword>
<name>A0AAE3QBC9_9HYPH</name>
<protein>
    <submittedName>
        <fullName evidence="1">Uncharacterized protein</fullName>
    </submittedName>
</protein>
<gene>
    <name evidence="1" type="ORF">MRS75_02025</name>
</gene>
<dbReference type="EMBL" id="JALDYZ010000001">
    <property type="protein sequence ID" value="MDI7920858.1"/>
    <property type="molecule type" value="Genomic_DNA"/>
</dbReference>
<dbReference type="RefSeq" id="WP_311785018.1">
    <property type="nucleotide sequence ID" value="NZ_JALDYY010000001.1"/>
</dbReference>
<evidence type="ECO:0000313" key="1">
    <source>
        <dbReference type="EMBL" id="MDI7920858.1"/>
    </source>
</evidence>
<comment type="caution">
    <text evidence="1">The sequence shown here is derived from an EMBL/GenBank/DDBJ whole genome shotgun (WGS) entry which is preliminary data.</text>
</comment>
<dbReference type="AlphaFoldDB" id="A0AAE3QBC9"/>